<dbReference type="EMBL" id="JANBQF010000392">
    <property type="protein sequence ID" value="KAJ2001560.1"/>
    <property type="molecule type" value="Genomic_DNA"/>
</dbReference>
<dbReference type="OrthoDB" id="8775810at2759"/>
<dbReference type="InterPro" id="IPR000717">
    <property type="entry name" value="PCI_dom"/>
</dbReference>
<evidence type="ECO:0000259" key="3">
    <source>
        <dbReference type="PROSITE" id="PS50250"/>
    </source>
</evidence>
<reference evidence="4" key="1">
    <citation type="submission" date="2022-07" db="EMBL/GenBank/DDBJ databases">
        <title>Phylogenomic reconstructions and comparative analyses of Kickxellomycotina fungi.</title>
        <authorList>
            <person name="Reynolds N.K."/>
            <person name="Stajich J.E."/>
            <person name="Barry K."/>
            <person name="Grigoriev I.V."/>
            <person name="Crous P."/>
            <person name="Smith M.E."/>
        </authorList>
    </citation>
    <scope>NUCLEOTIDE SEQUENCE</scope>
    <source>
        <strain evidence="4">IMI 214461</strain>
    </source>
</reference>
<dbReference type="PROSITE" id="PS50250">
    <property type="entry name" value="PCI"/>
    <property type="match status" value="1"/>
</dbReference>
<dbReference type="Pfam" id="PF10075">
    <property type="entry name" value="CSN8_PSD8_EIF3K"/>
    <property type="match status" value="1"/>
</dbReference>
<gene>
    <name evidence="4" type="primary">RPN12</name>
    <name evidence="4" type="ORF">H4R26_004065</name>
</gene>
<keyword evidence="2" id="KW-0647">Proteasome</keyword>
<dbReference type="PANTHER" id="PTHR12387:SF0">
    <property type="entry name" value="26S PROTEASOME NON-ATPASE REGULATORY SUBUNIT 8"/>
    <property type="match status" value="1"/>
</dbReference>
<evidence type="ECO:0000313" key="5">
    <source>
        <dbReference type="Proteomes" id="UP001150907"/>
    </source>
</evidence>
<protein>
    <submittedName>
        <fullName evidence="4">Regulatory particle non-ATPase</fullName>
    </submittedName>
</protein>
<evidence type="ECO:0000256" key="2">
    <source>
        <dbReference type="ARBA" id="ARBA00022942"/>
    </source>
</evidence>
<dbReference type="AlphaFoldDB" id="A0A9W8EIJ6"/>
<accession>A0A9W8EIJ6</accession>
<dbReference type="InterPro" id="IPR006746">
    <property type="entry name" value="26S_Psome_Rpn12"/>
</dbReference>
<keyword evidence="5" id="KW-1185">Reference proteome</keyword>
<feature type="domain" description="PCI" evidence="3">
    <location>
        <begin position="80"/>
        <end position="251"/>
    </location>
</feature>
<comment type="caution">
    <text evidence="4">The sequence shown here is derived from an EMBL/GenBank/DDBJ whole genome shotgun (WGS) entry which is preliminary data.</text>
</comment>
<name>A0A9W8EIJ6_9FUNG</name>
<comment type="similarity">
    <text evidence="1">Belongs to the proteasome subunit S14 family.</text>
</comment>
<dbReference type="Proteomes" id="UP001150907">
    <property type="component" value="Unassembled WGS sequence"/>
</dbReference>
<evidence type="ECO:0000313" key="4">
    <source>
        <dbReference type="EMBL" id="KAJ2001560.1"/>
    </source>
</evidence>
<dbReference type="GO" id="GO:0005634">
    <property type="term" value="C:nucleus"/>
    <property type="evidence" value="ECO:0007669"/>
    <property type="project" value="TreeGrafter"/>
</dbReference>
<sequence>MTGAPSAQEISNLYSRTRAELDSPKPNHGAVKSQLSQLKVGLVKTAMHNPQVERDLSFQLTKRNILEMGAEFSIKTGDIPAFERYLAQLETYYYDSKHSLAESTVMYPLIGLNLLRMLSENLIADFHTTLERIDLAQLQSNPYIVHPVKLEQALMEGSYKKVWQARAEVPTPEYLFFMDILMATIRNEVASCVEKSYSGLPFDDAKSVLFFTSMDELLRFAQEHNWVVSPSEKRITFPSTTENSRMFQGESIMKQTLTYAQELERIV</sequence>
<dbReference type="PANTHER" id="PTHR12387">
    <property type="entry name" value="26S PROTEASOME NON-ATPASE REGULATORY SUBUNIT 8"/>
    <property type="match status" value="1"/>
</dbReference>
<dbReference type="FunFam" id="1.25.40.990:FF:000001">
    <property type="entry name" value="26S proteasome non-ATPase regulatory subunit"/>
    <property type="match status" value="1"/>
</dbReference>
<proteinExistence type="inferred from homology"/>
<dbReference type="GO" id="GO:0005829">
    <property type="term" value="C:cytosol"/>
    <property type="evidence" value="ECO:0007669"/>
    <property type="project" value="TreeGrafter"/>
</dbReference>
<dbReference type="GO" id="GO:0008541">
    <property type="term" value="C:proteasome regulatory particle, lid subcomplex"/>
    <property type="evidence" value="ECO:0007669"/>
    <property type="project" value="TreeGrafter"/>
</dbReference>
<evidence type="ECO:0000256" key="1">
    <source>
        <dbReference type="ARBA" id="ARBA00009627"/>
    </source>
</evidence>
<dbReference type="GO" id="GO:0043161">
    <property type="term" value="P:proteasome-mediated ubiquitin-dependent protein catabolic process"/>
    <property type="evidence" value="ECO:0007669"/>
    <property type="project" value="TreeGrafter"/>
</dbReference>
<dbReference type="Gene3D" id="1.25.40.990">
    <property type="match status" value="1"/>
</dbReference>
<dbReference type="InterPro" id="IPR033464">
    <property type="entry name" value="CSN8_PSD8_EIF3K"/>
</dbReference>
<organism evidence="4 5">
    <name type="scientific">Coemansia thaxteri</name>
    <dbReference type="NCBI Taxonomy" id="2663907"/>
    <lineage>
        <taxon>Eukaryota</taxon>
        <taxon>Fungi</taxon>
        <taxon>Fungi incertae sedis</taxon>
        <taxon>Zoopagomycota</taxon>
        <taxon>Kickxellomycotina</taxon>
        <taxon>Kickxellomycetes</taxon>
        <taxon>Kickxellales</taxon>
        <taxon>Kickxellaceae</taxon>
        <taxon>Coemansia</taxon>
    </lineage>
</organism>